<dbReference type="GO" id="GO:0030154">
    <property type="term" value="P:cell differentiation"/>
    <property type="evidence" value="ECO:0007669"/>
    <property type="project" value="TreeGrafter"/>
</dbReference>
<sequence length="393" mass="45025">MLKSAHYVTSSVILNASRNRSESLNHATEQENILRVIPELKMFTPAQVVPGADHADQSRLMAGSLGLEEARMYKSEPDLRIKTEPLESSSHTFSSEVSNWLQCSMQLGDMRHHTHARDPFLCARDPFSFQEQMDNLEWRPPVLQAMALIKQESPSEIDEMLISQAQNACQLGVRREMTESQCKVFMPSFWDAQLVNDSEPWYDHLDNPREKSFVSGLRNGMFKTESAGGLFRDVEPKKEAETDTAQMLERDSDSPASFSSVDSPPDLAWTPRSSPASRAGGMSPFRTPEQKKFVMHKNHKTTFKSGRPRLCQFLLELLDNQDKYAYMIDWLDKEKGIFKFLNSGEVARLWGRRRNKPCMKYENFARSLRTYIAKGILLKPRSKLVYQFAKVKS</sequence>
<gene>
    <name evidence="6" type="ORF">OS493_021798</name>
</gene>
<feature type="region of interest" description="Disordered" evidence="4">
    <location>
        <begin position="228"/>
        <end position="286"/>
    </location>
</feature>
<evidence type="ECO:0000256" key="2">
    <source>
        <dbReference type="ARBA" id="ARBA00023125"/>
    </source>
</evidence>
<name>A0A9X0D2E1_9CNID</name>
<protein>
    <recommendedName>
        <fullName evidence="5">ETS domain-containing protein</fullName>
    </recommendedName>
</protein>
<keyword evidence="3" id="KW-0539">Nucleus</keyword>
<evidence type="ECO:0000256" key="4">
    <source>
        <dbReference type="SAM" id="MobiDB-lite"/>
    </source>
</evidence>
<dbReference type="GO" id="GO:0000981">
    <property type="term" value="F:DNA-binding transcription factor activity, RNA polymerase II-specific"/>
    <property type="evidence" value="ECO:0007669"/>
    <property type="project" value="TreeGrafter"/>
</dbReference>
<evidence type="ECO:0000256" key="3">
    <source>
        <dbReference type="RuleBase" id="RU004019"/>
    </source>
</evidence>
<evidence type="ECO:0000259" key="5">
    <source>
        <dbReference type="PROSITE" id="PS50061"/>
    </source>
</evidence>
<dbReference type="SUPFAM" id="SSF46785">
    <property type="entry name" value="Winged helix' DNA-binding domain"/>
    <property type="match status" value="1"/>
</dbReference>
<dbReference type="SMART" id="SM00413">
    <property type="entry name" value="ETS"/>
    <property type="match status" value="1"/>
</dbReference>
<dbReference type="PROSITE" id="PS50061">
    <property type="entry name" value="ETS_DOMAIN_3"/>
    <property type="match status" value="1"/>
</dbReference>
<dbReference type="PANTHER" id="PTHR11849:SF133">
    <property type="entry name" value="ETS DOMAIN-CONTAINING PROTEIN"/>
    <property type="match status" value="1"/>
</dbReference>
<feature type="domain" description="ETS" evidence="5">
    <location>
        <begin position="308"/>
        <end position="389"/>
    </location>
</feature>
<dbReference type="Gene3D" id="1.10.10.10">
    <property type="entry name" value="Winged helix-like DNA-binding domain superfamily/Winged helix DNA-binding domain"/>
    <property type="match status" value="1"/>
</dbReference>
<evidence type="ECO:0000313" key="7">
    <source>
        <dbReference type="Proteomes" id="UP001163046"/>
    </source>
</evidence>
<dbReference type="InterPro" id="IPR036388">
    <property type="entry name" value="WH-like_DNA-bd_sf"/>
</dbReference>
<comment type="caution">
    <text evidence="6">The sequence shown here is derived from an EMBL/GenBank/DDBJ whole genome shotgun (WGS) entry which is preliminary data.</text>
</comment>
<dbReference type="AlphaFoldDB" id="A0A9X0D2E1"/>
<keyword evidence="2 3" id="KW-0238">DNA-binding</keyword>
<feature type="compositionally biased region" description="Low complexity" evidence="4">
    <location>
        <begin position="254"/>
        <end position="266"/>
    </location>
</feature>
<reference evidence="6" key="1">
    <citation type="submission" date="2023-01" db="EMBL/GenBank/DDBJ databases">
        <title>Genome assembly of the deep-sea coral Lophelia pertusa.</title>
        <authorList>
            <person name="Herrera S."/>
            <person name="Cordes E."/>
        </authorList>
    </citation>
    <scope>NUCLEOTIDE SEQUENCE</scope>
    <source>
        <strain evidence="6">USNM1676648</strain>
        <tissue evidence="6">Polyp</tissue>
    </source>
</reference>
<dbReference type="PANTHER" id="PTHR11849">
    <property type="entry name" value="ETS"/>
    <property type="match status" value="1"/>
</dbReference>
<dbReference type="InterPro" id="IPR000418">
    <property type="entry name" value="Ets_dom"/>
</dbReference>
<keyword evidence="7" id="KW-1185">Reference proteome</keyword>
<evidence type="ECO:0000313" key="6">
    <source>
        <dbReference type="EMBL" id="KAJ7384390.1"/>
    </source>
</evidence>
<accession>A0A9X0D2E1</accession>
<dbReference type="InterPro" id="IPR036390">
    <property type="entry name" value="WH_DNA-bd_sf"/>
</dbReference>
<comment type="subcellular location">
    <subcellularLocation>
        <location evidence="3">Nucleus</location>
    </subcellularLocation>
</comment>
<comment type="similarity">
    <text evidence="1 3">Belongs to the ETS family.</text>
</comment>
<dbReference type="InterPro" id="IPR046328">
    <property type="entry name" value="ETS_fam"/>
</dbReference>
<dbReference type="PRINTS" id="PR00454">
    <property type="entry name" value="ETSDOMAIN"/>
</dbReference>
<proteinExistence type="inferred from homology"/>
<dbReference type="Proteomes" id="UP001163046">
    <property type="component" value="Unassembled WGS sequence"/>
</dbReference>
<dbReference type="EMBL" id="MU825887">
    <property type="protein sequence ID" value="KAJ7384390.1"/>
    <property type="molecule type" value="Genomic_DNA"/>
</dbReference>
<organism evidence="6 7">
    <name type="scientific">Desmophyllum pertusum</name>
    <dbReference type="NCBI Taxonomy" id="174260"/>
    <lineage>
        <taxon>Eukaryota</taxon>
        <taxon>Metazoa</taxon>
        <taxon>Cnidaria</taxon>
        <taxon>Anthozoa</taxon>
        <taxon>Hexacorallia</taxon>
        <taxon>Scleractinia</taxon>
        <taxon>Caryophylliina</taxon>
        <taxon>Caryophylliidae</taxon>
        <taxon>Desmophyllum</taxon>
    </lineage>
</organism>
<dbReference type="Pfam" id="PF00178">
    <property type="entry name" value="Ets"/>
    <property type="match status" value="1"/>
</dbReference>
<dbReference type="GO" id="GO:0043565">
    <property type="term" value="F:sequence-specific DNA binding"/>
    <property type="evidence" value="ECO:0007669"/>
    <property type="project" value="InterPro"/>
</dbReference>
<feature type="compositionally biased region" description="Basic and acidic residues" evidence="4">
    <location>
        <begin position="232"/>
        <end position="241"/>
    </location>
</feature>
<dbReference type="OrthoDB" id="8196042at2759"/>
<evidence type="ECO:0000256" key="1">
    <source>
        <dbReference type="ARBA" id="ARBA00005562"/>
    </source>
</evidence>
<dbReference type="GO" id="GO:0005634">
    <property type="term" value="C:nucleus"/>
    <property type="evidence" value="ECO:0007669"/>
    <property type="project" value="UniProtKB-SubCell"/>
</dbReference>